<dbReference type="EMBL" id="BGPR01003859">
    <property type="protein sequence ID" value="GBM93213.1"/>
    <property type="molecule type" value="Genomic_DNA"/>
</dbReference>
<comment type="caution">
    <text evidence="1">The sequence shown here is derived from an EMBL/GenBank/DDBJ whole genome shotgun (WGS) entry which is preliminary data.</text>
</comment>
<sequence length="234" mass="27253">MARESSRRLKVSWSFDNDSARIHFQDLELRANSRRRIMNAIRERLRTERAQALQNDYARQGKVMKCVALSPASSHFYSDGAYTRFADWRFVFKARLGQVPLNGYKPWKAIQDQGCRYGDADRETLPHVLCHCNGRLYVMTLRHNALVTRVVKAITPKVTIISENRQVQGTNMRPDIIVQFENQILIIDITVTFEDEPDAFHRARERKKVRYNALLDHFKTPTNHVEIFAFVMGA</sequence>
<dbReference type="Proteomes" id="UP000499080">
    <property type="component" value="Unassembled WGS sequence"/>
</dbReference>
<accession>A0A4Y2JS29</accession>
<dbReference type="AlphaFoldDB" id="A0A4Y2JS29"/>
<reference evidence="1 2" key="1">
    <citation type="journal article" date="2019" name="Sci. Rep.">
        <title>Orb-weaving spider Araneus ventricosus genome elucidates the spidroin gene catalogue.</title>
        <authorList>
            <person name="Kono N."/>
            <person name="Nakamura H."/>
            <person name="Ohtoshi R."/>
            <person name="Moran D.A.P."/>
            <person name="Shinohara A."/>
            <person name="Yoshida Y."/>
            <person name="Fujiwara M."/>
            <person name="Mori M."/>
            <person name="Tomita M."/>
            <person name="Arakawa K."/>
        </authorList>
    </citation>
    <scope>NUCLEOTIDE SEQUENCE [LARGE SCALE GENOMIC DNA]</scope>
</reference>
<organism evidence="1 2">
    <name type="scientific">Araneus ventricosus</name>
    <name type="common">Orbweaver spider</name>
    <name type="synonym">Epeira ventricosa</name>
    <dbReference type="NCBI Taxonomy" id="182803"/>
    <lineage>
        <taxon>Eukaryota</taxon>
        <taxon>Metazoa</taxon>
        <taxon>Ecdysozoa</taxon>
        <taxon>Arthropoda</taxon>
        <taxon>Chelicerata</taxon>
        <taxon>Arachnida</taxon>
        <taxon>Araneae</taxon>
        <taxon>Araneomorphae</taxon>
        <taxon>Entelegynae</taxon>
        <taxon>Araneoidea</taxon>
        <taxon>Araneidae</taxon>
        <taxon>Araneus</taxon>
    </lineage>
</organism>
<gene>
    <name evidence="1" type="ORF">AVEN_143156_1</name>
</gene>
<protein>
    <submittedName>
        <fullName evidence="1">Uncharacterized protein</fullName>
    </submittedName>
</protein>
<keyword evidence="2" id="KW-1185">Reference proteome</keyword>
<name>A0A4Y2JS29_ARAVE</name>
<evidence type="ECO:0000313" key="2">
    <source>
        <dbReference type="Proteomes" id="UP000499080"/>
    </source>
</evidence>
<dbReference type="OrthoDB" id="6434464at2759"/>
<evidence type="ECO:0000313" key="1">
    <source>
        <dbReference type="EMBL" id="GBM93213.1"/>
    </source>
</evidence>
<proteinExistence type="predicted"/>